<feature type="region of interest" description="Disordered" evidence="6">
    <location>
        <begin position="174"/>
        <end position="245"/>
    </location>
</feature>
<evidence type="ECO:0000256" key="1">
    <source>
        <dbReference type="ARBA" id="ARBA00004170"/>
    </source>
</evidence>
<dbReference type="Gene3D" id="3.60.40.10">
    <property type="entry name" value="PPM-type phosphatase domain"/>
    <property type="match status" value="1"/>
</dbReference>
<feature type="compositionally biased region" description="Acidic residues" evidence="6">
    <location>
        <begin position="296"/>
        <end position="310"/>
    </location>
</feature>
<evidence type="ECO:0000256" key="2">
    <source>
        <dbReference type="ARBA" id="ARBA00022723"/>
    </source>
</evidence>
<dbReference type="SUPFAM" id="SSF81606">
    <property type="entry name" value="PP2C-like"/>
    <property type="match status" value="1"/>
</dbReference>
<dbReference type="EMBL" id="JALLPB020000147">
    <property type="protein sequence ID" value="KAL3816464.1"/>
    <property type="molecule type" value="Genomic_DNA"/>
</dbReference>
<comment type="similarity">
    <text evidence="5">Belongs to the PP2C family.</text>
</comment>
<comment type="caution">
    <text evidence="8">The sequence shown here is derived from an EMBL/GenBank/DDBJ whole genome shotgun (WGS) entry which is preliminary data.</text>
</comment>
<feature type="compositionally biased region" description="Low complexity" evidence="6">
    <location>
        <begin position="139"/>
        <end position="157"/>
    </location>
</feature>
<reference evidence="8 9" key="1">
    <citation type="submission" date="2024-10" db="EMBL/GenBank/DDBJ databases">
        <title>Updated reference genomes for cyclostephanoid diatoms.</title>
        <authorList>
            <person name="Roberts W.R."/>
            <person name="Alverson A.J."/>
        </authorList>
    </citation>
    <scope>NUCLEOTIDE SEQUENCE [LARGE SCALE GENOMIC DNA]</scope>
    <source>
        <strain evidence="8 9">AJA228-03</strain>
    </source>
</reference>
<evidence type="ECO:0000256" key="4">
    <source>
        <dbReference type="ARBA" id="ARBA00022912"/>
    </source>
</evidence>
<gene>
    <name evidence="8" type="ORF">ACHAXA_009889</name>
</gene>
<keyword evidence="3 5" id="KW-0378">Hydrolase</keyword>
<dbReference type="InterPro" id="IPR001932">
    <property type="entry name" value="PPM-type_phosphatase-like_dom"/>
</dbReference>
<evidence type="ECO:0000313" key="9">
    <source>
        <dbReference type="Proteomes" id="UP001530377"/>
    </source>
</evidence>
<feature type="compositionally biased region" description="Basic residues" evidence="6">
    <location>
        <begin position="31"/>
        <end position="45"/>
    </location>
</feature>
<feature type="compositionally biased region" description="Acidic residues" evidence="6">
    <location>
        <begin position="1"/>
        <end position="22"/>
    </location>
</feature>
<evidence type="ECO:0000256" key="6">
    <source>
        <dbReference type="SAM" id="MobiDB-lite"/>
    </source>
</evidence>
<feature type="region of interest" description="Disordered" evidence="6">
    <location>
        <begin position="277"/>
        <end position="317"/>
    </location>
</feature>
<dbReference type="Pfam" id="PF00481">
    <property type="entry name" value="PP2C"/>
    <property type="match status" value="1"/>
</dbReference>
<dbReference type="CDD" id="cd00143">
    <property type="entry name" value="PP2Cc"/>
    <property type="match status" value="1"/>
</dbReference>
<feature type="compositionally biased region" description="Low complexity" evidence="6">
    <location>
        <begin position="122"/>
        <end position="131"/>
    </location>
</feature>
<dbReference type="GO" id="GO:0046872">
    <property type="term" value="F:metal ion binding"/>
    <property type="evidence" value="ECO:0007669"/>
    <property type="project" value="UniProtKB-KW"/>
</dbReference>
<evidence type="ECO:0000256" key="5">
    <source>
        <dbReference type="RuleBase" id="RU003465"/>
    </source>
</evidence>
<proteinExistence type="inferred from homology"/>
<dbReference type="InterPro" id="IPR036457">
    <property type="entry name" value="PPM-type-like_dom_sf"/>
</dbReference>
<name>A0ABD3RW67_9STRA</name>
<evidence type="ECO:0000259" key="7">
    <source>
        <dbReference type="PROSITE" id="PS51746"/>
    </source>
</evidence>
<dbReference type="InterPro" id="IPR000222">
    <property type="entry name" value="PP2C_BS"/>
</dbReference>
<protein>
    <recommendedName>
        <fullName evidence="7">PPM-type phosphatase domain-containing protein</fullName>
    </recommendedName>
</protein>
<keyword evidence="4 5" id="KW-0904">Protein phosphatase</keyword>
<feature type="region of interest" description="Disordered" evidence="6">
    <location>
        <begin position="65"/>
        <end position="159"/>
    </location>
</feature>
<feature type="domain" description="PPM-type phosphatase" evidence="7">
    <location>
        <begin position="332"/>
        <end position="689"/>
    </location>
</feature>
<dbReference type="GO" id="GO:0016020">
    <property type="term" value="C:membrane"/>
    <property type="evidence" value="ECO:0007669"/>
    <property type="project" value="UniProtKB-SubCell"/>
</dbReference>
<keyword evidence="2" id="KW-0479">Metal-binding</keyword>
<dbReference type="GO" id="GO:0004721">
    <property type="term" value="F:phosphoprotein phosphatase activity"/>
    <property type="evidence" value="ECO:0007669"/>
    <property type="project" value="UniProtKB-KW"/>
</dbReference>
<feature type="region of interest" description="Disordered" evidence="6">
    <location>
        <begin position="1"/>
        <end position="53"/>
    </location>
</feature>
<dbReference type="PROSITE" id="PS51746">
    <property type="entry name" value="PPM_2"/>
    <property type="match status" value="1"/>
</dbReference>
<accession>A0ABD3RW67</accession>
<dbReference type="Proteomes" id="UP001530377">
    <property type="component" value="Unassembled WGS sequence"/>
</dbReference>
<dbReference type="PANTHER" id="PTHR13832">
    <property type="entry name" value="PROTEIN PHOSPHATASE 2C"/>
    <property type="match status" value="1"/>
</dbReference>
<keyword evidence="9" id="KW-1185">Reference proteome</keyword>
<dbReference type="PROSITE" id="PS01032">
    <property type="entry name" value="PPM_1"/>
    <property type="match status" value="1"/>
</dbReference>
<dbReference type="SMART" id="SM00332">
    <property type="entry name" value="PP2Cc"/>
    <property type="match status" value="1"/>
</dbReference>
<comment type="subcellular location">
    <subcellularLocation>
        <location evidence="1">Membrane</location>
        <topology evidence="1">Peripheral membrane protein</topology>
    </subcellularLocation>
</comment>
<sequence>MIDNEPYEDDHEEEGEDVDDIDCGGGSGKAHSFRRRRLTFSRRRPVATTTSTTTTTTIALDLAADHGDGASDADDAGIYPVTDPLGDGRRRVDRGPEGGSGDVNDGSTNNKRGWTQDEEASDAVVAESAAAKRIRIEQSSSSFSSFSSSSSSSSSSSTRKMLLSLPSRVLHAGEIVRRRLKRQKRTNQSTDEGSHHHHIAHDRDRGQAPVIQQQQQHGYQHAALSNQRHLHHHRQHQLHHPDSPNKWRRRFSFCSDDPDHLLPFPRSIVGTYSCHGIEPVFDEDDDDNDSRSSSSDNDDDKEEEEEEEEEWRSIGGGNDDGVVVCAKINQDRGGIAYPCADSDRQALFAVYDGHGQGGELVSQYALMEVQRLLEVRLRSIKTTTRGGDGRDGGRGEIDGCGGRWEKVYDLAEEDSKDEEEKENRDVAAAMRDVFLEVDRALSDEDDIEPMYSGTTACVVLLRGDKLYVSNCGDSRAVLARRVAMTKATTEEEDERRATTKNGGGRDVHGLIAIPLSTDQNPDSPGEKERILSSGGFVSPPPEPGLSSRVWLDREHTQIGLAMSRSIGDHAVKNVGVISRPVVTALAIDWAADEFIIVATDGVWEFLSSEDAVEIVERHLYGKTAANYDNNEIRGDDDNDADEEDARDDGICSGWGASAACKALIEAASEKWHQHEGNYRDDITAIVIHLKGLWGR</sequence>
<dbReference type="AlphaFoldDB" id="A0ABD3RW67"/>
<dbReference type="PANTHER" id="PTHR13832:SF819">
    <property type="entry name" value="PROTEIN PHOSPHATASE 2C 35-RELATED"/>
    <property type="match status" value="1"/>
</dbReference>
<evidence type="ECO:0000313" key="8">
    <source>
        <dbReference type="EMBL" id="KAL3816464.1"/>
    </source>
</evidence>
<feature type="compositionally biased region" description="Basic and acidic residues" evidence="6">
    <location>
        <begin position="86"/>
        <end position="96"/>
    </location>
</feature>
<feature type="compositionally biased region" description="Basic residues" evidence="6">
    <location>
        <begin position="228"/>
        <end position="238"/>
    </location>
</feature>
<organism evidence="8 9">
    <name type="scientific">Cyclostephanos tholiformis</name>
    <dbReference type="NCBI Taxonomy" id="382380"/>
    <lineage>
        <taxon>Eukaryota</taxon>
        <taxon>Sar</taxon>
        <taxon>Stramenopiles</taxon>
        <taxon>Ochrophyta</taxon>
        <taxon>Bacillariophyta</taxon>
        <taxon>Coscinodiscophyceae</taxon>
        <taxon>Thalassiosirophycidae</taxon>
        <taxon>Stephanodiscales</taxon>
        <taxon>Stephanodiscaceae</taxon>
        <taxon>Cyclostephanos</taxon>
    </lineage>
</organism>
<dbReference type="InterPro" id="IPR015655">
    <property type="entry name" value="PP2C"/>
</dbReference>
<feature type="region of interest" description="Disordered" evidence="6">
    <location>
        <begin position="514"/>
        <end position="544"/>
    </location>
</feature>
<evidence type="ECO:0000256" key="3">
    <source>
        <dbReference type="ARBA" id="ARBA00022801"/>
    </source>
</evidence>